<dbReference type="Pfam" id="PF00041">
    <property type="entry name" value="fn3"/>
    <property type="match status" value="2"/>
</dbReference>
<feature type="domain" description="CBM2" evidence="7">
    <location>
        <begin position="211"/>
        <end position="319"/>
    </location>
</feature>
<gene>
    <name evidence="8" type="ORF">I0C86_37475</name>
</gene>
<feature type="region of interest" description="Disordered" evidence="5">
    <location>
        <begin position="1"/>
        <end position="25"/>
    </location>
</feature>
<dbReference type="InterPro" id="IPR001919">
    <property type="entry name" value="CBD2"/>
</dbReference>
<evidence type="ECO:0000256" key="4">
    <source>
        <dbReference type="ARBA" id="ARBA00023326"/>
    </source>
</evidence>
<keyword evidence="3" id="KW-0326">Glycosidase</keyword>
<keyword evidence="3" id="KW-0378">Hydrolase</keyword>
<accession>A0ABS0H800</accession>
<dbReference type="SUPFAM" id="SSF49384">
    <property type="entry name" value="Carbohydrate-binding domain"/>
    <property type="match status" value="1"/>
</dbReference>
<dbReference type="SMART" id="SM00060">
    <property type="entry name" value="FN3"/>
    <property type="match status" value="2"/>
</dbReference>
<dbReference type="SMART" id="SM00637">
    <property type="entry name" value="CBD_II"/>
    <property type="match status" value="1"/>
</dbReference>
<keyword evidence="2" id="KW-0119">Carbohydrate metabolism</keyword>
<dbReference type="PANTHER" id="PTHR13817">
    <property type="entry name" value="TITIN"/>
    <property type="match status" value="1"/>
</dbReference>
<dbReference type="Gene3D" id="2.60.40.290">
    <property type="match status" value="1"/>
</dbReference>
<evidence type="ECO:0000259" key="7">
    <source>
        <dbReference type="PROSITE" id="PS51173"/>
    </source>
</evidence>
<dbReference type="Proteomes" id="UP000638560">
    <property type="component" value="Unassembled WGS sequence"/>
</dbReference>
<feature type="domain" description="Fibronectin type-III" evidence="6">
    <location>
        <begin position="22"/>
        <end position="110"/>
    </location>
</feature>
<dbReference type="PROSITE" id="PS50853">
    <property type="entry name" value="FN3"/>
    <property type="match status" value="2"/>
</dbReference>
<dbReference type="InterPro" id="IPR012291">
    <property type="entry name" value="CBM2_carb-bd_dom_sf"/>
</dbReference>
<evidence type="ECO:0000313" key="8">
    <source>
        <dbReference type="EMBL" id="MBF9134580.1"/>
    </source>
</evidence>
<sequence>MLAATGTAPAYAAAEDTEPPTAPGPITVVEISNTSIVLAWAASTDNVGVAQYTASYLYLDFGGQGSTTTNSIRFDNLRPSGSYRFRVNAVDAAGNRSPSTPELFVTMPPGDDQPPTAPGQPVASEITATSVKLTWAHSVENIQLDIYEIFQVTAAGNTFVRDVNQIPRGPNETVIGGLTPGTTYTFVVRARDEADNYSAFSDPVTLTTLPATAPDPACTVRYRAGGQRPGGVQVELTIVNHAATVVDGWTLSWNFPADQRLHALRGATLVGRGDGSITVRNARNNGTIRPGGTAMLSYVASSSVTPTDFYLNSRKCQAG</sequence>
<proteinExistence type="predicted"/>
<dbReference type="SUPFAM" id="SSF49265">
    <property type="entry name" value="Fibronectin type III"/>
    <property type="match status" value="1"/>
</dbReference>
<dbReference type="EMBL" id="JADPUN010000361">
    <property type="protein sequence ID" value="MBF9134580.1"/>
    <property type="molecule type" value="Genomic_DNA"/>
</dbReference>
<dbReference type="Pfam" id="PF00553">
    <property type="entry name" value="CBM_2"/>
    <property type="match status" value="1"/>
</dbReference>
<evidence type="ECO:0000313" key="9">
    <source>
        <dbReference type="Proteomes" id="UP000638560"/>
    </source>
</evidence>
<keyword evidence="1" id="KW-0677">Repeat</keyword>
<dbReference type="Gene3D" id="2.60.40.10">
    <property type="entry name" value="Immunoglobulins"/>
    <property type="match status" value="2"/>
</dbReference>
<feature type="compositionally biased region" description="Low complexity" evidence="5">
    <location>
        <begin position="1"/>
        <end position="14"/>
    </location>
</feature>
<comment type="caution">
    <text evidence="8">The sequence shown here is derived from an EMBL/GenBank/DDBJ whole genome shotgun (WGS) entry which is preliminary data.</text>
</comment>
<dbReference type="InterPro" id="IPR050964">
    <property type="entry name" value="Striated_Muscle_Regulatory"/>
</dbReference>
<feature type="domain" description="Fibronectin type-III" evidence="6">
    <location>
        <begin position="117"/>
        <end position="211"/>
    </location>
</feature>
<dbReference type="RefSeq" id="WP_196206060.1">
    <property type="nucleotide sequence ID" value="NZ_JADPUN010000361.1"/>
</dbReference>
<keyword evidence="9" id="KW-1185">Reference proteome</keyword>
<protein>
    <submittedName>
        <fullName evidence="8">Fibronectin type III domain-containing protein</fullName>
    </submittedName>
</protein>
<dbReference type="InterPro" id="IPR003961">
    <property type="entry name" value="FN3_dom"/>
</dbReference>
<reference evidence="8 9" key="1">
    <citation type="submission" date="2020-11" db="EMBL/GenBank/DDBJ databases">
        <title>A novel isolate from a Black sea contaminated sediment with potential to produce alkanes: Plantactinospora alkalitolerans sp. nov.</title>
        <authorList>
            <person name="Carro L."/>
            <person name="Veyisoglu A."/>
            <person name="Guven K."/>
            <person name="Schumann P."/>
            <person name="Klenk H.-P."/>
            <person name="Sahin N."/>
        </authorList>
    </citation>
    <scope>NUCLEOTIDE SEQUENCE [LARGE SCALE GENOMIC DNA]</scope>
    <source>
        <strain evidence="8 9">S1510</strain>
    </source>
</reference>
<evidence type="ECO:0000256" key="5">
    <source>
        <dbReference type="SAM" id="MobiDB-lite"/>
    </source>
</evidence>
<organism evidence="8 9">
    <name type="scientific">Plantactinospora alkalitolerans</name>
    <dbReference type="NCBI Taxonomy" id="2789879"/>
    <lineage>
        <taxon>Bacteria</taxon>
        <taxon>Bacillati</taxon>
        <taxon>Actinomycetota</taxon>
        <taxon>Actinomycetes</taxon>
        <taxon>Micromonosporales</taxon>
        <taxon>Micromonosporaceae</taxon>
        <taxon>Plantactinospora</taxon>
    </lineage>
</organism>
<dbReference type="InterPro" id="IPR036116">
    <property type="entry name" value="FN3_sf"/>
</dbReference>
<evidence type="ECO:0000259" key="6">
    <source>
        <dbReference type="PROSITE" id="PS50853"/>
    </source>
</evidence>
<dbReference type="InterPro" id="IPR013783">
    <property type="entry name" value="Ig-like_fold"/>
</dbReference>
<dbReference type="PANTHER" id="PTHR13817:SF73">
    <property type="entry name" value="FIBRONECTIN TYPE-III DOMAIN-CONTAINING PROTEIN"/>
    <property type="match status" value="1"/>
</dbReference>
<name>A0ABS0H800_9ACTN</name>
<dbReference type="CDD" id="cd00063">
    <property type="entry name" value="FN3"/>
    <property type="match status" value="2"/>
</dbReference>
<evidence type="ECO:0000256" key="3">
    <source>
        <dbReference type="ARBA" id="ARBA00023295"/>
    </source>
</evidence>
<dbReference type="InterPro" id="IPR008965">
    <property type="entry name" value="CBM2/CBM3_carb-bd_dom_sf"/>
</dbReference>
<dbReference type="PROSITE" id="PS51173">
    <property type="entry name" value="CBM2"/>
    <property type="match status" value="1"/>
</dbReference>
<evidence type="ECO:0000256" key="1">
    <source>
        <dbReference type="ARBA" id="ARBA00022737"/>
    </source>
</evidence>
<keyword evidence="4" id="KW-0624">Polysaccharide degradation</keyword>
<evidence type="ECO:0000256" key="2">
    <source>
        <dbReference type="ARBA" id="ARBA00023277"/>
    </source>
</evidence>